<dbReference type="EMBL" id="LLXL01001418">
    <property type="protein sequence ID" value="PKK64542.1"/>
    <property type="molecule type" value="Genomic_DNA"/>
</dbReference>
<accession>A0A2N1MSC5</accession>
<proteinExistence type="predicted"/>
<evidence type="ECO:0000313" key="1">
    <source>
        <dbReference type="EMBL" id="PKK64542.1"/>
    </source>
</evidence>
<protein>
    <submittedName>
        <fullName evidence="1">Uncharacterized protein</fullName>
    </submittedName>
</protein>
<name>A0A2N1MSC5_9GLOM</name>
<evidence type="ECO:0000313" key="2">
    <source>
        <dbReference type="Proteomes" id="UP000233469"/>
    </source>
</evidence>
<reference evidence="1 2" key="2">
    <citation type="submission" date="2017-10" db="EMBL/GenBank/DDBJ databases">
        <title>Extensive intraspecific genome diversity in a model arbuscular mycorrhizal fungus.</title>
        <authorList>
            <person name="Chen E.C.H."/>
            <person name="Morin E."/>
            <person name="Baudet D."/>
            <person name="Noel J."/>
            <person name="Ndikumana S."/>
            <person name="Charron P."/>
            <person name="St-Onge C."/>
            <person name="Giorgi J."/>
            <person name="Grigoriev I.V."/>
            <person name="Roux C."/>
            <person name="Martin F.M."/>
            <person name="Corradi N."/>
        </authorList>
    </citation>
    <scope>NUCLEOTIDE SEQUENCE [LARGE SCALE GENOMIC DNA]</scope>
    <source>
        <strain evidence="1 2">C2</strain>
    </source>
</reference>
<dbReference type="VEuPathDB" id="FungiDB:FUN_002970"/>
<gene>
    <name evidence="1" type="ORF">RhiirC2_787347</name>
</gene>
<dbReference type="Proteomes" id="UP000233469">
    <property type="component" value="Unassembled WGS sequence"/>
</dbReference>
<reference evidence="1 2" key="1">
    <citation type="submission" date="2016-04" db="EMBL/GenBank/DDBJ databases">
        <title>Genome analyses suggest a sexual origin of heterokaryosis in a supposedly ancient asexual fungus.</title>
        <authorList>
            <person name="Ropars J."/>
            <person name="Sedzielewska K."/>
            <person name="Noel J."/>
            <person name="Charron P."/>
            <person name="Farinelli L."/>
            <person name="Marton T."/>
            <person name="Kruger M."/>
            <person name="Pelin A."/>
            <person name="Brachmann A."/>
            <person name="Corradi N."/>
        </authorList>
    </citation>
    <scope>NUCLEOTIDE SEQUENCE [LARGE SCALE GENOMIC DNA]</scope>
    <source>
        <strain evidence="1 2">C2</strain>
    </source>
</reference>
<organism evidence="1 2">
    <name type="scientific">Rhizophagus irregularis</name>
    <dbReference type="NCBI Taxonomy" id="588596"/>
    <lineage>
        <taxon>Eukaryota</taxon>
        <taxon>Fungi</taxon>
        <taxon>Fungi incertae sedis</taxon>
        <taxon>Mucoromycota</taxon>
        <taxon>Glomeromycotina</taxon>
        <taxon>Glomeromycetes</taxon>
        <taxon>Glomerales</taxon>
        <taxon>Glomeraceae</taxon>
        <taxon>Rhizophagus</taxon>
    </lineage>
</organism>
<dbReference type="AlphaFoldDB" id="A0A2N1MSC5"/>
<comment type="caution">
    <text evidence="1">The sequence shown here is derived from an EMBL/GenBank/DDBJ whole genome shotgun (WGS) entry which is preliminary data.</text>
</comment>
<sequence>MSKEQMHHQLSQQIGKIKLKIKTKKIDWQKIDGIIHHLTYNMELGALEAARSFVNDGDKKLPIESFKMPKTLKDILVNMIRSKHDIHSTSDHFSKTILLDFLKFLKAISLVFIEQKTPNLRKEDLISEILGNDQDLSRPLTPQISIVDCFETPHKKKNKPNKKTPGLISFFEIMNIMYSLNINLNKISP</sequence>